<feature type="transmembrane region" description="Helical" evidence="1">
    <location>
        <begin position="13"/>
        <end position="34"/>
    </location>
</feature>
<evidence type="ECO:0000313" key="2">
    <source>
        <dbReference type="EMBL" id="OWP25724.1"/>
    </source>
</evidence>
<keyword evidence="1" id="KW-0472">Membrane</keyword>
<protein>
    <submittedName>
        <fullName evidence="2">Uncharacterized protein</fullName>
    </submittedName>
</protein>
<keyword evidence="1" id="KW-0812">Transmembrane</keyword>
<sequence length="140" mass="16601">MIEENKGVRFMDIFLLPKLIILGILIVIIGYAIGIKYTEWGFNRGAEMERKDPYLFLNRINISIADTRKLNSFTRESVETLIKGCRTLKVQIYENKRYMDEKQIKIANSYSNDLDDMLETYNRYLSLMVEDRVYKIQELI</sequence>
<evidence type="ECO:0000313" key="3">
    <source>
        <dbReference type="Proteomes" id="UP000197470"/>
    </source>
</evidence>
<proteinExistence type="predicted"/>
<dbReference type="EMBL" id="NHRT01000001">
    <property type="protein sequence ID" value="OWP25724.1"/>
    <property type="molecule type" value="Genomic_DNA"/>
</dbReference>
<name>A0A246EGI5_FUSNP</name>
<gene>
    <name evidence="2" type="ORF">CA839_07330</name>
</gene>
<organism evidence="2 3">
    <name type="scientific">Fusobacterium nucleatum subsp. polymorphum</name>
    <name type="common">Fusobacterium polymorphum</name>
    <dbReference type="NCBI Taxonomy" id="76857"/>
    <lineage>
        <taxon>Bacteria</taxon>
        <taxon>Fusobacteriati</taxon>
        <taxon>Fusobacteriota</taxon>
        <taxon>Fusobacteriia</taxon>
        <taxon>Fusobacteriales</taxon>
        <taxon>Fusobacteriaceae</taxon>
        <taxon>Fusobacterium</taxon>
    </lineage>
</organism>
<evidence type="ECO:0000256" key="1">
    <source>
        <dbReference type="SAM" id="Phobius"/>
    </source>
</evidence>
<dbReference type="Proteomes" id="UP000197470">
    <property type="component" value="Unassembled WGS sequence"/>
</dbReference>
<dbReference type="AlphaFoldDB" id="A0A246EGI5"/>
<keyword evidence="1" id="KW-1133">Transmembrane helix</keyword>
<comment type="caution">
    <text evidence="2">The sequence shown here is derived from an EMBL/GenBank/DDBJ whole genome shotgun (WGS) entry which is preliminary data.</text>
</comment>
<reference evidence="2 3" key="1">
    <citation type="submission" date="2017-05" db="EMBL/GenBank/DDBJ databases">
        <title>Genome sequencing of Fusobacterium nucleatum subsp. polymorphum KCOM 1001 (=ChDC F119).</title>
        <authorList>
            <person name="Kook J.-K."/>
            <person name="Park S.-N."/>
            <person name="Lim Y.K."/>
            <person name="Roh H."/>
        </authorList>
    </citation>
    <scope>NUCLEOTIDE SEQUENCE [LARGE SCALE GENOMIC DNA]</scope>
    <source>
        <strain evidence="2 3">KCOM 1001</strain>
    </source>
</reference>
<accession>A0A246EGI5</accession>